<dbReference type="STRING" id="272562.CA_C3135"/>
<dbReference type="Proteomes" id="UP000000814">
    <property type="component" value="Chromosome"/>
</dbReference>
<accession>Q97EH6</accession>
<gene>
    <name evidence="1" type="ordered locus">CA_C3135</name>
</gene>
<evidence type="ECO:0000313" key="1">
    <source>
        <dbReference type="EMBL" id="AAK81074.1"/>
    </source>
</evidence>
<organism evidence="1 2">
    <name type="scientific">Clostridium acetobutylicum (strain ATCC 824 / DSM 792 / JCM 1419 / IAM 19013 / LMG 5710 / NBRC 13948 / NRRL B-527 / VKM B-1787 / 2291 / W)</name>
    <dbReference type="NCBI Taxonomy" id="272562"/>
    <lineage>
        <taxon>Bacteria</taxon>
        <taxon>Bacillati</taxon>
        <taxon>Bacillota</taxon>
        <taxon>Clostridia</taxon>
        <taxon>Eubacteriales</taxon>
        <taxon>Clostridiaceae</taxon>
        <taxon>Clostridium</taxon>
    </lineage>
</organism>
<reference evidence="1 2" key="1">
    <citation type="journal article" date="2001" name="J. Bacteriol.">
        <title>Genome sequence and comparative analysis of the solvent-producing bacterium Clostridium acetobutylicum.</title>
        <authorList>
            <person name="Nolling J."/>
            <person name="Breton G."/>
            <person name="Omelchenko M.V."/>
            <person name="Makarova K.S."/>
            <person name="Zeng Q."/>
            <person name="Gibson R."/>
            <person name="Lee H.M."/>
            <person name="Dubois J."/>
            <person name="Qiu D."/>
            <person name="Hitti J."/>
            <person name="Wolf Y.I."/>
            <person name="Tatusov R.L."/>
            <person name="Sabathe F."/>
            <person name="Doucette-Stamm L."/>
            <person name="Soucaille P."/>
            <person name="Daly M.J."/>
            <person name="Bennett G.N."/>
            <person name="Koonin E.V."/>
            <person name="Smith D.R."/>
        </authorList>
    </citation>
    <scope>NUCLEOTIDE SEQUENCE [LARGE SCALE GENOMIC DNA]</scope>
    <source>
        <strain evidence="2">ATCC 824 / DSM 792 / JCM 1419 / LMG 5710 / VKM B-1787</strain>
    </source>
</reference>
<dbReference type="KEGG" id="cac:CA_C3135"/>
<dbReference type="HOGENOM" id="CLU_2932967_0_0_9"/>
<protein>
    <submittedName>
        <fullName evidence="1">Uncharacterized C4-type Zn-finger containing protein</fullName>
    </submittedName>
</protein>
<dbReference type="EMBL" id="AE001437">
    <property type="protein sequence ID" value="AAK81074.1"/>
    <property type="molecule type" value="Genomic_DNA"/>
</dbReference>
<evidence type="ECO:0000313" key="2">
    <source>
        <dbReference type="Proteomes" id="UP000000814"/>
    </source>
</evidence>
<dbReference type="AlphaFoldDB" id="Q97EH6"/>
<dbReference type="PIR" id="G97285">
    <property type="entry name" value="G97285"/>
</dbReference>
<name>Q97EH6_CLOAB</name>
<sequence>MKMAMKQEVAGLTGNSCRVCHGLEPGDGYSVILCHVCTYMKHQVQFTECPLLYVLSLDVR</sequence>
<keyword evidence="2" id="KW-1185">Reference proteome</keyword>
<proteinExistence type="predicted"/>